<evidence type="ECO:0000259" key="2">
    <source>
        <dbReference type="Pfam" id="PF01266"/>
    </source>
</evidence>
<dbReference type="GO" id="GO:0005737">
    <property type="term" value="C:cytoplasm"/>
    <property type="evidence" value="ECO:0007669"/>
    <property type="project" value="TreeGrafter"/>
</dbReference>
<comment type="caution">
    <text evidence="3">The sequence shown here is derived from an EMBL/GenBank/DDBJ whole genome shotgun (WGS) entry which is preliminary data.</text>
</comment>
<dbReference type="PANTHER" id="PTHR13847:SF260">
    <property type="entry name" value="FAD DEPENDENT OXIDOREDUCTASE DOMAIN-CONTAINING PROTEIN"/>
    <property type="match status" value="1"/>
</dbReference>
<sequence>MVGWSDQLWNVGRRQADSPSSMLSTTILLLLTCTLHTTRGSQIDTSQPHTSIENADAVAHTATIHDCQVVFDPNDVRKGTSDSRIPLPVDNPTKSFWIDTPDANPLSEYGSTGELTTDADICIIGSGITGVSAAWHLSKLLGDNSLKEYERQRSVVILEARRNGGHLTPILFHGFSALQARYNTTEALKSFALEAHTSDAIVKFIKQNGLEHEVDLVEGGHLTLLRNKIEEQAFRDDWEKVKSAGSVGPDAKVEWIDNEELSKKYHVDPKLGYSAVHQRGHNLWPCKLVTHLFKDAQTPSPKVAVELHTKTPVTAITKIERESSKEPRRRWNLHTPRGNIDCEYVIHATNGYASHLLPFLAGLEEEDAESIVEYGLNEKPGSVAGAQDVDLSSTESQLPRGAYGIKPTRGQVGAVRSSVNASSLGWLTSWDGGNGGDEYWFPRYQDTEHKNPLIILGGGRYASEGRTKEVGVWDDSVLNPRVSNAIRTYLPVLFPDQFAKDGEWEMEWSGIMAFTKSGDPFVGPVQPIQTAPHTQSIENPYAGQYISAGYSGHGMPRAYACAQAVASIIAAQIQREDWTPPSWLPERYLTWATVP</sequence>
<dbReference type="SUPFAM" id="SSF51905">
    <property type="entry name" value="FAD/NAD(P)-binding domain"/>
    <property type="match status" value="1"/>
</dbReference>
<dbReference type="Pfam" id="PF01266">
    <property type="entry name" value="DAO"/>
    <property type="match status" value="2"/>
</dbReference>
<dbReference type="Gene3D" id="3.30.9.10">
    <property type="entry name" value="D-Amino Acid Oxidase, subunit A, domain 2"/>
    <property type="match status" value="2"/>
</dbReference>
<dbReference type="AlphaFoldDB" id="A0A8H8CGF7"/>
<name>A0A8H8CGF7_PSICU</name>
<feature type="chain" id="PRO_5034424987" description="FAD dependent oxidoreductase domain-containing protein" evidence="1">
    <location>
        <begin position="41"/>
        <end position="595"/>
    </location>
</feature>
<evidence type="ECO:0000256" key="1">
    <source>
        <dbReference type="SAM" id="SignalP"/>
    </source>
</evidence>
<evidence type="ECO:0000313" key="3">
    <source>
        <dbReference type="EMBL" id="KAG5163924.1"/>
    </source>
</evidence>
<dbReference type="PANTHER" id="PTHR13847">
    <property type="entry name" value="SARCOSINE DEHYDROGENASE-RELATED"/>
    <property type="match status" value="1"/>
</dbReference>
<feature type="signal peptide" evidence="1">
    <location>
        <begin position="1"/>
        <end position="40"/>
    </location>
</feature>
<dbReference type="Gene3D" id="3.50.50.60">
    <property type="entry name" value="FAD/NAD(P)-binding domain"/>
    <property type="match status" value="2"/>
</dbReference>
<accession>A0A8H8CGF7</accession>
<proteinExistence type="predicted"/>
<dbReference type="EMBL" id="JAFIQS010000013">
    <property type="protein sequence ID" value="KAG5163924.1"/>
    <property type="molecule type" value="Genomic_DNA"/>
</dbReference>
<dbReference type="InterPro" id="IPR036188">
    <property type="entry name" value="FAD/NAD-bd_sf"/>
</dbReference>
<protein>
    <recommendedName>
        <fullName evidence="2">FAD dependent oxidoreductase domain-containing protein</fullName>
    </recommendedName>
</protein>
<feature type="domain" description="FAD dependent oxidoreductase" evidence="2">
    <location>
        <begin position="403"/>
        <end position="567"/>
    </location>
</feature>
<reference evidence="3" key="1">
    <citation type="submission" date="2021-02" db="EMBL/GenBank/DDBJ databases">
        <title>Psilocybe cubensis genome.</title>
        <authorList>
            <person name="Mckernan K.J."/>
            <person name="Crawford S."/>
            <person name="Trippe A."/>
            <person name="Kane L.T."/>
            <person name="Mclaughlin S."/>
        </authorList>
    </citation>
    <scope>NUCLEOTIDE SEQUENCE [LARGE SCALE GENOMIC DNA]</scope>
    <source>
        <strain evidence="3">MGC-MH-2018</strain>
    </source>
</reference>
<dbReference type="OrthoDB" id="429143at2759"/>
<feature type="domain" description="FAD dependent oxidoreductase" evidence="2">
    <location>
        <begin position="120"/>
        <end position="358"/>
    </location>
</feature>
<keyword evidence="1" id="KW-0732">Signal</keyword>
<dbReference type="InterPro" id="IPR006076">
    <property type="entry name" value="FAD-dep_OxRdtase"/>
</dbReference>
<gene>
    <name evidence="3" type="ORF">JR316_011121</name>
</gene>
<organism evidence="3">
    <name type="scientific">Psilocybe cubensis</name>
    <name type="common">Psychedelic mushroom</name>
    <name type="synonym">Stropharia cubensis</name>
    <dbReference type="NCBI Taxonomy" id="181762"/>
    <lineage>
        <taxon>Eukaryota</taxon>
        <taxon>Fungi</taxon>
        <taxon>Dikarya</taxon>
        <taxon>Basidiomycota</taxon>
        <taxon>Agaricomycotina</taxon>
        <taxon>Agaricomycetes</taxon>
        <taxon>Agaricomycetidae</taxon>
        <taxon>Agaricales</taxon>
        <taxon>Agaricineae</taxon>
        <taxon>Strophariaceae</taxon>
        <taxon>Psilocybe</taxon>
    </lineage>
</organism>